<proteinExistence type="predicted"/>
<reference evidence="1" key="2">
    <citation type="submission" date="2021-10" db="EMBL/GenBank/DDBJ databases">
        <title>Phylogenomics reveals ancestral predisposition of the termite-cultivated fungus Termitomyces towards a domesticated lifestyle.</title>
        <authorList>
            <person name="Auxier B."/>
            <person name="Grum-Grzhimaylo A."/>
            <person name="Cardenas M.E."/>
            <person name="Lodge J.D."/>
            <person name="Laessoe T."/>
            <person name="Pedersen O."/>
            <person name="Smith M.E."/>
            <person name="Kuyper T.W."/>
            <person name="Franco-Molano E.A."/>
            <person name="Baroni T.J."/>
            <person name="Aanen D.K."/>
        </authorList>
    </citation>
    <scope>NUCLEOTIDE SEQUENCE</scope>
    <source>
        <strain evidence="1">AP01</strain>
        <tissue evidence="1">Mycelium</tissue>
    </source>
</reference>
<reference evidence="1" key="1">
    <citation type="submission" date="2020-07" db="EMBL/GenBank/DDBJ databases">
        <authorList>
            <person name="Nieuwenhuis M."/>
            <person name="Van De Peppel L.J.J."/>
        </authorList>
    </citation>
    <scope>NUCLEOTIDE SEQUENCE</scope>
    <source>
        <strain evidence="1">AP01</strain>
        <tissue evidence="1">Mycelium</tissue>
    </source>
</reference>
<gene>
    <name evidence="1" type="ORF">DXG03_008402</name>
</gene>
<dbReference type="SUPFAM" id="SSF50370">
    <property type="entry name" value="Ricin B-like lectins"/>
    <property type="match status" value="1"/>
</dbReference>
<dbReference type="OrthoDB" id="9895617at2759"/>
<comment type="caution">
    <text evidence="1">The sequence shown here is derived from an EMBL/GenBank/DDBJ whole genome shotgun (WGS) entry which is preliminary data.</text>
</comment>
<organism evidence="1 2">
    <name type="scientific">Asterophora parasitica</name>
    <dbReference type="NCBI Taxonomy" id="117018"/>
    <lineage>
        <taxon>Eukaryota</taxon>
        <taxon>Fungi</taxon>
        <taxon>Dikarya</taxon>
        <taxon>Basidiomycota</taxon>
        <taxon>Agaricomycotina</taxon>
        <taxon>Agaricomycetes</taxon>
        <taxon>Agaricomycetidae</taxon>
        <taxon>Agaricales</taxon>
        <taxon>Tricholomatineae</taxon>
        <taxon>Lyophyllaceae</taxon>
        <taxon>Asterophora</taxon>
    </lineage>
</organism>
<dbReference type="InterPro" id="IPR035992">
    <property type="entry name" value="Ricin_B-like_lectins"/>
</dbReference>
<name>A0A9P7GBX4_9AGAR</name>
<dbReference type="Proteomes" id="UP000775547">
    <property type="component" value="Unassembled WGS sequence"/>
</dbReference>
<evidence type="ECO:0000313" key="2">
    <source>
        <dbReference type="Proteomes" id="UP000775547"/>
    </source>
</evidence>
<dbReference type="CDD" id="cd00161">
    <property type="entry name" value="beta-trefoil_Ricin-like"/>
    <property type="match status" value="1"/>
</dbReference>
<dbReference type="EMBL" id="JABCKV010000007">
    <property type="protein sequence ID" value="KAG5647679.1"/>
    <property type="molecule type" value="Genomic_DNA"/>
</dbReference>
<evidence type="ECO:0000313" key="1">
    <source>
        <dbReference type="EMBL" id="KAG5647679.1"/>
    </source>
</evidence>
<dbReference type="AlphaFoldDB" id="A0A9P7GBX4"/>
<protein>
    <submittedName>
        <fullName evidence="1">Uncharacterized protein</fullName>
    </submittedName>
</protein>
<keyword evidence="2" id="KW-1185">Reference proteome</keyword>
<sequence>MTAGIETHGFPVGYFIVRNTATHRVLDVTGDGMEDGTEIILWSDNDTSLVESRRRPEANNQKGEISVHFNSDPAYPPPEQRLDAWKSKSYVLTSIPRRKPKTIIDDAAAFFSSAISTPLSFLSGRASAPQASPDEVFSGPIDLDENEVLEEDRTEEAEVDDSQDILRKVRMIAVVDKAESDKCLGEKAKNRRRWETQ</sequence>
<dbReference type="Gene3D" id="2.80.10.50">
    <property type="match status" value="1"/>
</dbReference>
<accession>A0A9P7GBX4</accession>